<evidence type="ECO:0000313" key="2">
    <source>
        <dbReference type="EMBL" id="KAI5387693.1"/>
    </source>
</evidence>
<evidence type="ECO:0000313" key="3">
    <source>
        <dbReference type="Proteomes" id="UP001058974"/>
    </source>
</evidence>
<comment type="caution">
    <text evidence="2">The sequence shown here is derived from an EMBL/GenBank/DDBJ whole genome shotgun (WGS) entry which is preliminary data.</text>
</comment>
<dbReference type="EMBL" id="JAMSHJ010000007">
    <property type="protein sequence ID" value="KAI5387693.1"/>
    <property type="molecule type" value="Genomic_DNA"/>
</dbReference>
<feature type="region of interest" description="Disordered" evidence="1">
    <location>
        <begin position="23"/>
        <end position="42"/>
    </location>
</feature>
<feature type="compositionally biased region" description="Low complexity" evidence="1">
    <location>
        <begin position="33"/>
        <end position="42"/>
    </location>
</feature>
<accession>A0A9D4VQR6</accession>
<organism evidence="2 3">
    <name type="scientific">Pisum sativum</name>
    <name type="common">Garden pea</name>
    <name type="synonym">Lathyrus oleraceus</name>
    <dbReference type="NCBI Taxonomy" id="3888"/>
    <lineage>
        <taxon>Eukaryota</taxon>
        <taxon>Viridiplantae</taxon>
        <taxon>Streptophyta</taxon>
        <taxon>Embryophyta</taxon>
        <taxon>Tracheophyta</taxon>
        <taxon>Spermatophyta</taxon>
        <taxon>Magnoliopsida</taxon>
        <taxon>eudicotyledons</taxon>
        <taxon>Gunneridae</taxon>
        <taxon>Pentapetalae</taxon>
        <taxon>rosids</taxon>
        <taxon>fabids</taxon>
        <taxon>Fabales</taxon>
        <taxon>Fabaceae</taxon>
        <taxon>Papilionoideae</taxon>
        <taxon>50 kb inversion clade</taxon>
        <taxon>NPAAA clade</taxon>
        <taxon>Hologalegina</taxon>
        <taxon>IRL clade</taxon>
        <taxon>Fabeae</taxon>
        <taxon>Lathyrus</taxon>
    </lineage>
</organism>
<protein>
    <submittedName>
        <fullName evidence="2">Uncharacterized protein</fullName>
    </submittedName>
</protein>
<dbReference type="Proteomes" id="UP001058974">
    <property type="component" value="Chromosome 7"/>
</dbReference>
<sequence length="252" mass="27781">MIDESSPLKISISAGAAIPISTGIYKNPPTPRSPSGSDVSESSVPIVNSSHIYRVVPTITVAALPLVETITASSSKSNNPPTSLSLSLPGIDSSSEDSIRVTKLVTGLPQPPPPPFYFLRRLSCRTRPRQQTQAVLACSHSSVLMCLRQVLKVWIDANWTLQVWLEFRTCLLQVHRLHQFCNQFLAASSVQSVHLLAVVLVCYTMQELMELLYDIDAWLQPVVISQAGLSLCYSGLLINVWNAWRKVDRNIS</sequence>
<reference evidence="2 3" key="1">
    <citation type="journal article" date="2022" name="Nat. Genet.">
        <title>Improved pea reference genome and pan-genome highlight genomic features and evolutionary characteristics.</title>
        <authorList>
            <person name="Yang T."/>
            <person name="Liu R."/>
            <person name="Luo Y."/>
            <person name="Hu S."/>
            <person name="Wang D."/>
            <person name="Wang C."/>
            <person name="Pandey M.K."/>
            <person name="Ge S."/>
            <person name="Xu Q."/>
            <person name="Li N."/>
            <person name="Li G."/>
            <person name="Huang Y."/>
            <person name="Saxena R.K."/>
            <person name="Ji Y."/>
            <person name="Li M."/>
            <person name="Yan X."/>
            <person name="He Y."/>
            <person name="Liu Y."/>
            <person name="Wang X."/>
            <person name="Xiang C."/>
            <person name="Varshney R.K."/>
            <person name="Ding H."/>
            <person name="Gao S."/>
            <person name="Zong X."/>
        </authorList>
    </citation>
    <scope>NUCLEOTIDE SEQUENCE [LARGE SCALE GENOMIC DNA]</scope>
    <source>
        <strain evidence="2 3">cv. Zhongwan 6</strain>
    </source>
</reference>
<name>A0A9D4VQR6_PEA</name>
<gene>
    <name evidence="2" type="ORF">KIW84_073690</name>
</gene>
<proteinExistence type="predicted"/>
<evidence type="ECO:0000256" key="1">
    <source>
        <dbReference type="SAM" id="MobiDB-lite"/>
    </source>
</evidence>
<dbReference type="AlphaFoldDB" id="A0A9D4VQR6"/>
<dbReference type="Gramene" id="Psat07G0369000-T1">
    <property type="protein sequence ID" value="KAI5387693.1"/>
    <property type="gene ID" value="KIW84_073690"/>
</dbReference>
<keyword evidence="3" id="KW-1185">Reference proteome</keyword>